<dbReference type="PANTHER" id="PTHR23268">
    <property type="entry name" value="T-CELL RECEPTOR BETA CHAIN"/>
    <property type="match status" value="1"/>
</dbReference>
<dbReference type="Ensembl" id="ENSECRT00000006868.1">
    <property type="protein sequence ID" value="ENSECRP00000006760.1"/>
    <property type="gene ID" value="ENSECRG00000004508.1"/>
</dbReference>
<dbReference type="InterPro" id="IPR050413">
    <property type="entry name" value="TCR_beta_variable"/>
</dbReference>
<dbReference type="SUPFAM" id="SSF48726">
    <property type="entry name" value="Immunoglobulin"/>
    <property type="match status" value="1"/>
</dbReference>
<keyword evidence="1" id="KW-0732">Signal</keyword>
<dbReference type="PROSITE" id="PS50835">
    <property type="entry name" value="IG_LIKE"/>
    <property type="match status" value="1"/>
</dbReference>
<dbReference type="Gene3D" id="2.60.40.10">
    <property type="entry name" value="Immunoglobulins"/>
    <property type="match status" value="1"/>
</dbReference>
<protein>
    <recommendedName>
        <fullName evidence="3">Ig-like domain-containing protein</fullName>
    </recommendedName>
</protein>
<dbReference type="GeneTree" id="ENSGT01050000245653"/>
<keyword evidence="5" id="KW-1185">Reference proteome</keyword>
<evidence type="ECO:0000313" key="4">
    <source>
        <dbReference type="Ensembl" id="ENSECRP00000006760.1"/>
    </source>
</evidence>
<dbReference type="GO" id="GO:0007166">
    <property type="term" value="P:cell surface receptor signaling pathway"/>
    <property type="evidence" value="ECO:0007669"/>
    <property type="project" value="TreeGrafter"/>
</dbReference>
<reference evidence="4" key="2">
    <citation type="submission" date="2025-08" db="UniProtKB">
        <authorList>
            <consortium name="Ensembl"/>
        </authorList>
    </citation>
    <scope>IDENTIFICATION</scope>
</reference>
<organism evidence="4 5">
    <name type="scientific">Erpetoichthys calabaricus</name>
    <name type="common">Rope fish</name>
    <name type="synonym">Calamoichthys calabaricus</name>
    <dbReference type="NCBI Taxonomy" id="27687"/>
    <lineage>
        <taxon>Eukaryota</taxon>
        <taxon>Metazoa</taxon>
        <taxon>Chordata</taxon>
        <taxon>Craniata</taxon>
        <taxon>Vertebrata</taxon>
        <taxon>Euteleostomi</taxon>
        <taxon>Actinopterygii</taxon>
        <taxon>Polypteriformes</taxon>
        <taxon>Polypteridae</taxon>
        <taxon>Erpetoichthys</taxon>
    </lineage>
</organism>
<dbReference type="SMART" id="SM00409">
    <property type="entry name" value="IG"/>
    <property type="match status" value="1"/>
</dbReference>
<evidence type="ECO:0000256" key="1">
    <source>
        <dbReference type="ARBA" id="ARBA00022729"/>
    </source>
</evidence>
<dbReference type="InterPro" id="IPR036179">
    <property type="entry name" value="Ig-like_dom_sf"/>
</dbReference>
<keyword evidence="2" id="KW-0391">Immunity</keyword>
<dbReference type="CDD" id="cd00099">
    <property type="entry name" value="IgV"/>
    <property type="match status" value="1"/>
</dbReference>
<dbReference type="Pfam" id="PF07686">
    <property type="entry name" value="V-set"/>
    <property type="match status" value="1"/>
</dbReference>
<evidence type="ECO:0000313" key="5">
    <source>
        <dbReference type="Proteomes" id="UP000694620"/>
    </source>
</evidence>
<accession>A0A8C4RS15</accession>
<dbReference type="InterPro" id="IPR007110">
    <property type="entry name" value="Ig-like_dom"/>
</dbReference>
<dbReference type="InterPro" id="IPR013106">
    <property type="entry name" value="Ig_V-set"/>
</dbReference>
<evidence type="ECO:0000259" key="3">
    <source>
        <dbReference type="PROSITE" id="PS50835"/>
    </source>
</evidence>
<dbReference type="InterPro" id="IPR013783">
    <property type="entry name" value="Ig-like_fold"/>
</dbReference>
<proteinExistence type="predicted"/>
<dbReference type="Proteomes" id="UP000694620">
    <property type="component" value="Chromosome 3"/>
</dbReference>
<dbReference type="PANTHER" id="PTHR23268:SF28">
    <property type="entry name" value="T CELL RECEPTOR BETA VARIABLE 19"/>
    <property type="match status" value="1"/>
</dbReference>
<sequence>MSEVQGSLHNHGYALCQTSVKVSQSPSHIIVMQNQSLKIDCNQSANNNYMEWYRQQGSSELQLVLRSLYMNTPEYGNKITERFSITRSKVESITLTIDKVETSDTGLYFCASSDTVH</sequence>
<reference evidence="4" key="1">
    <citation type="submission" date="2021-06" db="EMBL/GenBank/DDBJ databases">
        <authorList>
            <consortium name="Wellcome Sanger Institute Data Sharing"/>
        </authorList>
    </citation>
    <scope>NUCLEOTIDE SEQUENCE [LARGE SCALE GENOMIC DNA]</scope>
</reference>
<dbReference type="GO" id="GO:0005886">
    <property type="term" value="C:plasma membrane"/>
    <property type="evidence" value="ECO:0007669"/>
    <property type="project" value="TreeGrafter"/>
</dbReference>
<feature type="domain" description="Ig-like" evidence="3">
    <location>
        <begin position="20"/>
        <end position="117"/>
    </location>
</feature>
<dbReference type="InterPro" id="IPR003599">
    <property type="entry name" value="Ig_sub"/>
</dbReference>
<dbReference type="SMART" id="SM00406">
    <property type="entry name" value="IGv"/>
    <property type="match status" value="1"/>
</dbReference>
<name>A0A8C4RS15_ERPCA</name>
<reference evidence="4" key="3">
    <citation type="submission" date="2025-09" db="UniProtKB">
        <authorList>
            <consortium name="Ensembl"/>
        </authorList>
    </citation>
    <scope>IDENTIFICATION</scope>
</reference>
<dbReference type="AlphaFoldDB" id="A0A8C4RS15"/>
<evidence type="ECO:0000256" key="2">
    <source>
        <dbReference type="ARBA" id="ARBA00022859"/>
    </source>
</evidence>
<dbReference type="GO" id="GO:0002376">
    <property type="term" value="P:immune system process"/>
    <property type="evidence" value="ECO:0007669"/>
    <property type="project" value="UniProtKB-KW"/>
</dbReference>